<evidence type="ECO:0000256" key="3">
    <source>
        <dbReference type="ARBA" id="ARBA00008726"/>
    </source>
</evidence>
<feature type="compositionally biased region" description="Polar residues" evidence="9">
    <location>
        <begin position="245"/>
        <end position="269"/>
    </location>
</feature>
<keyword evidence="6" id="KW-0508">mRNA splicing</keyword>
<proteinExistence type="inferred from homology"/>
<dbReference type="InterPro" id="IPR051421">
    <property type="entry name" value="RNA_Proc_DNA_Dmg_Regulator"/>
</dbReference>
<dbReference type="SUPFAM" id="SSF54236">
    <property type="entry name" value="Ubiquitin-like"/>
    <property type="match status" value="1"/>
</dbReference>
<evidence type="ECO:0000313" key="11">
    <source>
        <dbReference type="EMBL" id="MED6174975.1"/>
    </source>
</evidence>
<dbReference type="InterPro" id="IPR029071">
    <property type="entry name" value="Ubiquitin-like_domsf"/>
</dbReference>
<feature type="compositionally biased region" description="Acidic residues" evidence="9">
    <location>
        <begin position="231"/>
        <end position="243"/>
    </location>
</feature>
<comment type="subcellular location">
    <subcellularLocation>
        <location evidence="2">Cytoplasm</location>
    </subcellularLocation>
    <subcellularLocation>
        <location evidence="1">Nucleus</location>
    </subcellularLocation>
</comment>
<dbReference type="InterPro" id="IPR000626">
    <property type="entry name" value="Ubiquitin-like_dom"/>
</dbReference>
<feature type="region of interest" description="Disordered" evidence="9">
    <location>
        <begin position="357"/>
        <end position="376"/>
    </location>
</feature>
<comment type="caution">
    <text evidence="11">The sequence shown here is derived from an EMBL/GenBank/DDBJ whole genome shotgun (WGS) entry which is preliminary data.</text>
</comment>
<evidence type="ECO:0000256" key="9">
    <source>
        <dbReference type="SAM" id="MobiDB-lite"/>
    </source>
</evidence>
<evidence type="ECO:0000256" key="8">
    <source>
        <dbReference type="ARBA" id="ARBA00023306"/>
    </source>
</evidence>
<evidence type="ECO:0000256" key="5">
    <source>
        <dbReference type="ARBA" id="ARBA00022664"/>
    </source>
</evidence>
<dbReference type="Pfam" id="PF13297">
    <property type="entry name" value="SDE2_2C"/>
    <property type="match status" value="1"/>
</dbReference>
<dbReference type="PANTHER" id="PTHR12786">
    <property type="entry name" value="SPLICING FACTOR SF3A-RELATED"/>
    <property type="match status" value="1"/>
</dbReference>
<name>A0ABU6VMZ8_9FABA</name>
<evidence type="ECO:0000256" key="2">
    <source>
        <dbReference type="ARBA" id="ARBA00004496"/>
    </source>
</evidence>
<evidence type="ECO:0000256" key="4">
    <source>
        <dbReference type="ARBA" id="ARBA00022490"/>
    </source>
</evidence>
<evidence type="ECO:0000256" key="1">
    <source>
        <dbReference type="ARBA" id="ARBA00004123"/>
    </source>
</evidence>
<evidence type="ECO:0000256" key="7">
    <source>
        <dbReference type="ARBA" id="ARBA00023242"/>
    </source>
</evidence>
<dbReference type="InterPro" id="IPR025086">
    <property type="entry name" value="SDE2/SF3A3_SAP"/>
</dbReference>
<dbReference type="Gene3D" id="3.10.20.90">
    <property type="entry name" value="Phosphatidylinositol 3-kinase Catalytic Subunit, Chain A, domain 1"/>
    <property type="match status" value="1"/>
</dbReference>
<reference evidence="11 12" key="1">
    <citation type="journal article" date="2023" name="Plants (Basel)">
        <title>Bridging the Gap: Combining Genomics and Transcriptomics Approaches to Understand Stylosanthes scabra, an Orphan Legume from the Brazilian Caatinga.</title>
        <authorList>
            <person name="Ferreira-Neto J.R.C."/>
            <person name="da Silva M.D."/>
            <person name="Binneck E."/>
            <person name="de Melo N.F."/>
            <person name="da Silva R.H."/>
            <person name="de Melo A.L.T.M."/>
            <person name="Pandolfi V."/>
            <person name="Bustamante F.O."/>
            <person name="Brasileiro-Vidal A.C."/>
            <person name="Benko-Iseppon A.M."/>
        </authorList>
    </citation>
    <scope>NUCLEOTIDE SEQUENCE [LARGE SCALE GENOMIC DNA]</scope>
    <source>
        <tissue evidence="11">Leaves</tissue>
    </source>
</reference>
<keyword evidence="7" id="KW-0539">Nucleus</keyword>
<gene>
    <name evidence="11" type="ORF">PIB30_074102</name>
</gene>
<keyword evidence="5" id="KW-0507">mRNA processing</keyword>
<evidence type="ECO:0000313" key="12">
    <source>
        <dbReference type="Proteomes" id="UP001341840"/>
    </source>
</evidence>
<dbReference type="PROSITE" id="PS50053">
    <property type="entry name" value="UBIQUITIN_2"/>
    <property type="match status" value="1"/>
</dbReference>
<keyword evidence="8" id="KW-0131">Cell cycle</keyword>
<sequence>MEMMDHSNYGNNMYNLFVKHLDGKTLTLIFPSPILFANTIKDRLFDLTGIPPHHQRLVTGCRHLNDEASAICSPDGSNIFPTVRLLLRLKGGKGGFGSLLRGAATKAGQKKTNNFDACRDMSGRRLRHVNAEKRLEEWKAAEEERRLEKVAEEFLKKQMKKGKKGAGDGEAHKYVAKYREESERCVAEVAESVKEALKSLNGKRKGSEAALDKADSKKLKIWMGKRKLNESDSDDSDESDDEGGNQKSIVLNSQTKSDSNKAEGSSDSVTGKKQDGDSSGAGSCESGSEEEKETVLEGKLEAVGFPSGETTQAKLAAVESVLNEEMKEATAMPCSESVVAVISVEDNGHRDCNEAIGQASDNLSSENGAGASKSNDMEIDDSLQHKTLVHEESTPSTSDPALEEPLNFEAFNSAAELEVLGMERLKSELQSRGLKCGGTLQELITLCVCKAYAAIKFKYDECKS</sequence>
<feature type="compositionally biased region" description="Low complexity" evidence="9">
    <location>
        <begin position="277"/>
        <end position="286"/>
    </location>
</feature>
<accession>A0ABU6VMZ8</accession>
<dbReference type="Pfam" id="PF22782">
    <property type="entry name" value="SDE2"/>
    <property type="match status" value="1"/>
</dbReference>
<dbReference type="CDD" id="cd17039">
    <property type="entry name" value="Ubl_ubiquitin_like"/>
    <property type="match status" value="1"/>
</dbReference>
<organism evidence="11 12">
    <name type="scientific">Stylosanthes scabra</name>
    <dbReference type="NCBI Taxonomy" id="79078"/>
    <lineage>
        <taxon>Eukaryota</taxon>
        <taxon>Viridiplantae</taxon>
        <taxon>Streptophyta</taxon>
        <taxon>Embryophyta</taxon>
        <taxon>Tracheophyta</taxon>
        <taxon>Spermatophyta</taxon>
        <taxon>Magnoliopsida</taxon>
        <taxon>eudicotyledons</taxon>
        <taxon>Gunneridae</taxon>
        <taxon>Pentapetalae</taxon>
        <taxon>rosids</taxon>
        <taxon>fabids</taxon>
        <taxon>Fabales</taxon>
        <taxon>Fabaceae</taxon>
        <taxon>Papilionoideae</taxon>
        <taxon>50 kb inversion clade</taxon>
        <taxon>dalbergioids sensu lato</taxon>
        <taxon>Dalbergieae</taxon>
        <taxon>Pterocarpus clade</taxon>
        <taxon>Stylosanthes</taxon>
    </lineage>
</organism>
<dbReference type="Proteomes" id="UP001341840">
    <property type="component" value="Unassembled WGS sequence"/>
</dbReference>
<feature type="domain" description="Ubiquitin-like" evidence="10">
    <location>
        <begin position="14"/>
        <end position="92"/>
    </location>
</feature>
<dbReference type="InterPro" id="IPR053822">
    <property type="entry name" value="SDE2-like_dom"/>
</dbReference>
<evidence type="ECO:0000259" key="10">
    <source>
        <dbReference type="PROSITE" id="PS50053"/>
    </source>
</evidence>
<keyword evidence="12" id="KW-1185">Reference proteome</keyword>
<feature type="region of interest" description="Disordered" evidence="9">
    <location>
        <begin position="228"/>
        <end position="295"/>
    </location>
</feature>
<protein>
    <recommendedName>
        <fullName evidence="10">Ubiquitin-like domain-containing protein</fullName>
    </recommendedName>
</protein>
<comment type="similarity">
    <text evidence="3">Belongs to the SDE2 family.</text>
</comment>
<evidence type="ECO:0000256" key="6">
    <source>
        <dbReference type="ARBA" id="ARBA00023187"/>
    </source>
</evidence>
<dbReference type="EMBL" id="JASCZI010151948">
    <property type="protein sequence ID" value="MED6174975.1"/>
    <property type="molecule type" value="Genomic_DNA"/>
</dbReference>
<dbReference type="PANTHER" id="PTHR12786:SF1">
    <property type="entry name" value="SPLICING REGULATOR SDE2"/>
    <property type="match status" value="1"/>
</dbReference>
<keyword evidence="4" id="KW-0963">Cytoplasm</keyword>